<protein>
    <submittedName>
        <fullName evidence="2">Uncharacterized protein</fullName>
    </submittedName>
</protein>
<name>A0A7G2CA51_9TRYP</name>
<proteinExistence type="predicted"/>
<keyword evidence="1" id="KW-0812">Transmembrane</keyword>
<organism evidence="2 3">
    <name type="scientific">Angomonas deanei</name>
    <dbReference type="NCBI Taxonomy" id="59799"/>
    <lineage>
        <taxon>Eukaryota</taxon>
        <taxon>Discoba</taxon>
        <taxon>Euglenozoa</taxon>
        <taxon>Kinetoplastea</taxon>
        <taxon>Metakinetoplastina</taxon>
        <taxon>Trypanosomatida</taxon>
        <taxon>Trypanosomatidae</taxon>
        <taxon>Strigomonadinae</taxon>
        <taxon>Angomonas</taxon>
    </lineage>
</organism>
<feature type="transmembrane region" description="Helical" evidence="1">
    <location>
        <begin position="85"/>
        <end position="106"/>
    </location>
</feature>
<feature type="transmembrane region" description="Helical" evidence="1">
    <location>
        <begin position="54"/>
        <end position="73"/>
    </location>
</feature>
<keyword evidence="1" id="KW-1133">Transmembrane helix</keyword>
<keyword evidence="3" id="KW-1185">Reference proteome</keyword>
<dbReference type="AlphaFoldDB" id="A0A7G2CA51"/>
<accession>A0A7G2CA51</accession>
<dbReference type="VEuPathDB" id="TriTrypDB:ADEAN_000331200"/>
<evidence type="ECO:0000313" key="3">
    <source>
        <dbReference type="Proteomes" id="UP000515908"/>
    </source>
</evidence>
<gene>
    <name evidence="2" type="ORF">ADEAN_000331200</name>
</gene>
<evidence type="ECO:0000313" key="2">
    <source>
        <dbReference type="EMBL" id="CAD2215854.1"/>
    </source>
</evidence>
<sequence>MLIVVLRFRAARLLRLRTTRLLRLGTGGLLGLRAARLGLLIVLLRAWLGARAGGLLRLGAAGLVRTVGFLGLVRIDRGGRSLGSGVLLSGILRAVGGGVTLGVALLRPVAHGVGVLVRLTGGFGLRTFRARAGLAAERATLGIPPRNVRLLGAVGPLVNRDVIHLIQANTRLGGLRRGGGLLRGGGRRSLGPLGACRGRGGLGRIVVVVVIAGVRLGKVGHAGRLGSGAGRLPHLLTGRPGGDTLSTGGLSAAG</sequence>
<feature type="transmembrane region" description="Helical" evidence="1">
    <location>
        <begin position="21"/>
        <end position="48"/>
    </location>
</feature>
<evidence type="ECO:0000256" key="1">
    <source>
        <dbReference type="SAM" id="Phobius"/>
    </source>
</evidence>
<keyword evidence="1" id="KW-0472">Membrane</keyword>
<reference evidence="2 3" key="1">
    <citation type="submission" date="2020-08" db="EMBL/GenBank/DDBJ databases">
        <authorList>
            <person name="Newling K."/>
            <person name="Davey J."/>
            <person name="Forrester S."/>
        </authorList>
    </citation>
    <scope>NUCLEOTIDE SEQUENCE [LARGE SCALE GENOMIC DNA]</scope>
    <source>
        <strain evidence="3">Crithidia deanei Carvalho (ATCC PRA-265)</strain>
    </source>
</reference>
<dbReference type="Proteomes" id="UP000515908">
    <property type="component" value="Chromosome 05"/>
</dbReference>
<dbReference type="EMBL" id="LR877149">
    <property type="protein sequence ID" value="CAD2215854.1"/>
    <property type="molecule type" value="Genomic_DNA"/>
</dbReference>